<name>A0A182TZ86_9DIPT</name>
<dbReference type="VEuPathDB" id="VectorBase:AMEC011030"/>
<protein>
    <recommendedName>
        <fullName evidence="1">alkaline phosphatase</fullName>
        <ecNumber evidence="1">3.1.3.1</ecNumber>
    </recommendedName>
</protein>
<dbReference type="Gene3D" id="3.40.720.10">
    <property type="entry name" value="Alkaline Phosphatase, subunit A"/>
    <property type="match status" value="2"/>
</dbReference>
<feature type="active site" description="Phosphoserine intermediate" evidence="2">
    <location>
        <position position="96"/>
    </location>
</feature>
<dbReference type="AlphaFoldDB" id="A0A182TZ86"/>
<dbReference type="Pfam" id="PF00245">
    <property type="entry name" value="Alk_phosphatase"/>
    <property type="match status" value="2"/>
</dbReference>
<evidence type="ECO:0000256" key="4">
    <source>
        <dbReference type="RuleBase" id="RU003946"/>
    </source>
</evidence>
<feature type="binding site" evidence="3">
    <location>
        <position position="159"/>
    </location>
    <ligand>
        <name>Mg(2+)</name>
        <dbReference type="ChEBI" id="CHEBI:18420"/>
    </ligand>
</feature>
<feature type="binding site" evidence="3">
    <location>
        <position position="251"/>
    </location>
    <ligand>
        <name>Zn(2+)</name>
        <dbReference type="ChEBI" id="CHEBI:29105"/>
        <label>2</label>
    </ligand>
</feature>
<comment type="similarity">
    <text evidence="4">Belongs to the alkaline phosphatase family.</text>
</comment>
<keyword evidence="6" id="KW-1185">Reference proteome</keyword>
<feature type="binding site" evidence="3">
    <location>
        <position position="290"/>
    </location>
    <ligand>
        <name>Zn(2+)</name>
        <dbReference type="ChEBI" id="CHEBI:29105"/>
        <label>2</label>
    </ligand>
</feature>
<evidence type="ECO:0000256" key="3">
    <source>
        <dbReference type="PIRSR" id="PIRSR601952-2"/>
    </source>
</evidence>
<feature type="binding site" evidence="3">
    <location>
        <position position="370"/>
    </location>
    <ligand>
        <name>Zn(2+)</name>
        <dbReference type="ChEBI" id="CHEBI:29105"/>
        <label>2</label>
    </ligand>
</feature>
<keyword evidence="3" id="KW-0479">Metal-binding</keyword>
<feature type="binding site" evidence="3">
    <location>
        <position position="291"/>
    </location>
    <ligand>
        <name>Zn(2+)</name>
        <dbReference type="ChEBI" id="CHEBI:29105"/>
        <label>2</label>
    </ligand>
</feature>
<evidence type="ECO:0000256" key="2">
    <source>
        <dbReference type="PIRSR" id="PIRSR601952-1"/>
    </source>
</evidence>
<dbReference type="SMART" id="SM00098">
    <property type="entry name" value="alkPPc"/>
    <property type="match status" value="1"/>
</dbReference>
<evidence type="ECO:0000256" key="1">
    <source>
        <dbReference type="ARBA" id="ARBA00012647"/>
    </source>
</evidence>
<dbReference type="PANTHER" id="PTHR11596">
    <property type="entry name" value="ALKALINE PHOSPHATASE"/>
    <property type="match status" value="1"/>
</dbReference>
<comment type="cofactor">
    <cofactor evidence="3">
        <name>Mg(2+)</name>
        <dbReference type="ChEBI" id="CHEBI:18420"/>
    </cofactor>
    <text evidence="3">Binds 1 Mg(2+) ion.</text>
</comment>
<proteinExistence type="inferred from homology"/>
<dbReference type="GO" id="GO:0046872">
    <property type="term" value="F:metal ion binding"/>
    <property type="evidence" value="ECO:0007669"/>
    <property type="project" value="UniProtKB-KW"/>
</dbReference>
<feature type="binding site" evidence="3">
    <location>
        <position position="161"/>
    </location>
    <ligand>
        <name>Mg(2+)</name>
        <dbReference type="ChEBI" id="CHEBI:18420"/>
    </ligand>
</feature>
<feature type="binding site" evidence="3">
    <location>
        <position position="52"/>
    </location>
    <ligand>
        <name>Mg(2+)</name>
        <dbReference type="ChEBI" id="CHEBI:18420"/>
    </ligand>
</feature>
<comment type="cofactor">
    <cofactor evidence="3">
        <name>Zn(2+)</name>
        <dbReference type="ChEBI" id="CHEBI:29105"/>
    </cofactor>
    <text evidence="3">Binds 2 Zn(2+) ions.</text>
</comment>
<sequence>MDNPDWVPPTAPTREKDREYWLASGQARLRRQLELNEQNINVAKNVIIFLGDGLSIPTLAATRMYMGGEELELSFETFPHTGLAKTYCINYQVSDSACTAAAILTGVKNNYGTIGVSGHVPLRNCPLSLQESNRLTSILKYAQEDGRSTGIVTNTRITHATPAVAYAVSGARYWEDDTELPPGCVDIATQLVHGDIGTNLTVALGGGSRHFYPTETLDRNGEPGRRTDGRNLVDEWINDAVGRGRIDHAHHDNLAKLALDETVELHRAVESAVQQLDESVQETLVLVTADHSHTFTIGGYPVRGNDILSTGDFSRIDRMPFFTLAYANGPSYADHFYENGGRRNPDDMRDRFHDPDFTYPAGVPYEDETHGGDDVAVFAKGPWAHIFSGLYEQHVIGHGLLFAACLGPDTFQQSDACRERLRGAFPDPNGP</sequence>
<dbReference type="STRING" id="34690.A0A182TZ86"/>
<dbReference type="EnsemblMetazoa" id="AMEC011030-RA">
    <property type="protein sequence ID" value="AMEC011030-PA"/>
    <property type="gene ID" value="AMEC011030"/>
</dbReference>
<reference evidence="5" key="2">
    <citation type="submission" date="2020-05" db="UniProtKB">
        <authorList>
            <consortium name="EnsemblMetazoa"/>
        </authorList>
    </citation>
    <scope>IDENTIFICATION</scope>
    <source>
        <strain evidence="5">CM1001059</strain>
    </source>
</reference>
<dbReference type="SUPFAM" id="SSF53649">
    <property type="entry name" value="Alkaline phosphatase-like"/>
    <property type="match status" value="1"/>
</dbReference>
<dbReference type="InterPro" id="IPR001952">
    <property type="entry name" value="Alkaline_phosphatase"/>
</dbReference>
<dbReference type="CDD" id="cd16012">
    <property type="entry name" value="ALP"/>
    <property type="match status" value="1"/>
</dbReference>
<accession>A0A182TZ86</accession>
<keyword evidence="3" id="KW-0862">Zinc</keyword>
<keyword evidence="3" id="KW-0460">Magnesium</keyword>
<reference evidence="6" key="1">
    <citation type="submission" date="2014-01" db="EMBL/GenBank/DDBJ databases">
        <title>The Genome Sequence of Anopheles melas CM1001059_A (V2).</title>
        <authorList>
            <consortium name="The Broad Institute Genomics Platform"/>
            <person name="Neafsey D.E."/>
            <person name="Besansky N."/>
            <person name="Howell P."/>
            <person name="Walton C."/>
            <person name="Young S.K."/>
            <person name="Zeng Q."/>
            <person name="Gargeya S."/>
            <person name="Fitzgerald M."/>
            <person name="Haas B."/>
            <person name="Abouelleil A."/>
            <person name="Allen A.W."/>
            <person name="Alvarado L."/>
            <person name="Arachchi H.M."/>
            <person name="Berlin A.M."/>
            <person name="Chapman S.B."/>
            <person name="Gainer-Dewar J."/>
            <person name="Goldberg J."/>
            <person name="Griggs A."/>
            <person name="Gujja S."/>
            <person name="Hansen M."/>
            <person name="Howarth C."/>
            <person name="Imamovic A."/>
            <person name="Ireland A."/>
            <person name="Larimer J."/>
            <person name="McCowan C."/>
            <person name="Murphy C."/>
            <person name="Pearson M."/>
            <person name="Poon T.W."/>
            <person name="Priest M."/>
            <person name="Roberts A."/>
            <person name="Saif S."/>
            <person name="Shea T."/>
            <person name="Sisk P."/>
            <person name="Sykes S."/>
            <person name="Wortman J."/>
            <person name="Nusbaum C."/>
            <person name="Birren B."/>
        </authorList>
    </citation>
    <scope>NUCLEOTIDE SEQUENCE [LARGE SCALE GENOMIC DNA]</scope>
    <source>
        <strain evidence="6">CM1001059</strain>
    </source>
</reference>
<feature type="binding site" evidence="3">
    <location>
        <position position="247"/>
    </location>
    <ligand>
        <name>Zn(2+)</name>
        <dbReference type="ChEBI" id="CHEBI:29105"/>
        <label>2</label>
    </ligand>
</feature>
<dbReference type="EC" id="3.1.3.1" evidence="1"/>
<dbReference type="PRINTS" id="PR00113">
    <property type="entry name" value="ALKPHPHTASE"/>
</dbReference>
<dbReference type="GO" id="GO:0004035">
    <property type="term" value="F:alkaline phosphatase activity"/>
    <property type="evidence" value="ECO:0007669"/>
    <property type="project" value="UniProtKB-EC"/>
</dbReference>
<evidence type="ECO:0000313" key="5">
    <source>
        <dbReference type="EnsemblMetazoa" id="AMEC011030-PA"/>
    </source>
</evidence>
<dbReference type="InterPro" id="IPR017850">
    <property type="entry name" value="Alkaline_phosphatase_core_sf"/>
</dbReference>
<dbReference type="Proteomes" id="UP000075902">
    <property type="component" value="Unassembled WGS sequence"/>
</dbReference>
<organism evidence="5 6">
    <name type="scientific">Anopheles melas</name>
    <dbReference type="NCBI Taxonomy" id="34690"/>
    <lineage>
        <taxon>Eukaryota</taxon>
        <taxon>Metazoa</taxon>
        <taxon>Ecdysozoa</taxon>
        <taxon>Arthropoda</taxon>
        <taxon>Hexapoda</taxon>
        <taxon>Insecta</taxon>
        <taxon>Pterygota</taxon>
        <taxon>Neoptera</taxon>
        <taxon>Endopterygota</taxon>
        <taxon>Diptera</taxon>
        <taxon>Nematocera</taxon>
        <taxon>Culicoidea</taxon>
        <taxon>Culicidae</taxon>
        <taxon>Anophelinae</taxon>
        <taxon>Anopheles</taxon>
    </lineage>
</organism>
<feature type="binding site" evidence="3">
    <location>
        <position position="52"/>
    </location>
    <ligand>
        <name>Zn(2+)</name>
        <dbReference type="ChEBI" id="CHEBI:29105"/>
        <label>2</label>
    </ligand>
</feature>
<evidence type="ECO:0000313" key="6">
    <source>
        <dbReference type="Proteomes" id="UP000075902"/>
    </source>
</evidence>
<dbReference type="PANTHER" id="PTHR11596:SF95">
    <property type="entry name" value="ALKALINE PHOSPHATASE-RELATED"/>
    <property type="match status" value="1"/>
</dbReference>